<dbReference type="Pfam" id="PF13302">
    <property type="entry name" value="Acetyltransf_3"/>
    <property type="match status" value="1"/>
</dbReference>
<dbReference type="Proteomes" id="UP000587942">
    <property type="component" value="Unassembled WGS sequence"/>
</dbReference>
<accession>A0A846TJN7</accession>
<dbReference type="EMBL" id="JAAVUM010000007">
    <property type="protein sequence ID" value="NKE06194.1"/>
    <property type="molecule type" value="Genomic_DNA"/>
</dbReference>
<dbReference type="GO" id="GO:0005737">
    <property type="term" value="C:cytoplasm"/>
    <property type="evidence" value="ECO:0007669"/>
    <property type="project" value="TreeGrafter"/>
</dbReference>
<dbReference type="PANTHER" id="PTHR43792">
    <property type="entry name" value="GNAT FAMILY, PUTATIVE (AFU_ORTHOLOGUE AFUA_3G00765)-RELATED-RELATED"/>
    <property type="match status" value="1"/>
</dbReference>
<feature type="domain" description="N-acetyltransferase" evidence="1">
    <location>
        <begin position="11"/>
        <end position="171"/>
    </location>
</feature>
<dbReference type="Gene3D" id="3.40.630.30">
    <property type="match status" value="1"/>
</dbReference>
<dbReference type="InterPro" id="IPR051531">
    <property type="entry name" value="N-acetyltransferase"/>
</dbReference>
<evidence type="ECO:0000313" key="2">
    <source>
        <dbReference type="EMBL" id="NKE06194.1"/>
    </source>
</evidence>
<gene>
    <name evidence="2" type="ORF">GWK17_12055</name>
</gene>
<dbReference type="GO" id="GO:0008999">
    <property type="term" value="F:protein-N-terminal-alanine acetyltransferase activity"/>
    <property type="evidence" value="ECO:0007669"/>
    <property type="project" value="TreeGrafter"/>
</dbReference>
<sequence length="177" mass="20337">MEFPILETERLLLREIKAEDAQNLYINFSNPEVMKYYGSERMDDIEEARGLIHSFHIGLKEGKSIRWGIQLKNNNSLIGTVGFHAISPKNRRAEIGYELNQGYWGKGLAKEAILKVVEHGFEEMELKRIGAVVFLENKSSNELLLKLGFRKEGILRDYMIQNGLSYDTNVYALLAQK</sequence>
<name>A0A846TJN7_9BACI</name>
<dbReference type="PANTHER" id="PTHR43792:SF9">
    <property type="entry name" value="RIBOSOMAL-PROTEIN-ALANINE ACETYLTRANSFERASE"/>
    <property type="match status" value="1"/>
</dbReference>
<evidence type="ECO:0000259" key="1">
    <source>
        <dbReference type="PROSITE" id="PS51186"/>
    </source>
</evidence>
<dbReference type="SUPFAM" id="SSF55729">
    <property type="entry name" value="Acyl-CoA N-acyltransferases (Nat)"/>
    <property type="match status" value="1"/>
</dbReference>
<protein>
    <submittedName>
        <fullName evidence="2">GNAT family N-acetyltransferase</fullName>
    </submittedName>
</protein>
<keyword evidence="2" id="KW-0808">Transferase</keyword>
<evidence type="ECO:0000313" key="3">
    <source>
        <dbReference type="Proteomes" id="UP000587942"/>
    </source>
</evidence>
<comment type="caution">
    <text evidence="2">The sequence shown here is derived from an EMBL/GenBank/DDBJ whole genome shotgun (WGS) entry which is preliminary data.</text>
</comment>
<reference evidence="2 3" key="1">
    <citation type="submission" date="2020-03" db="EMBL/GenBank/DDBJ databases">
        <authorList>
            <person name="Sun Q."/>
        </authorList>
    </citation>
    <scope>NUCLEOTIDE SEQUENCE [LARGE SCALE GENOMIC DNA]</scope>
    <source>
        <strain evidence="2 3">KACC 21451</strain>
    </source>
</reference>
<organism evidence="2 3">
    <name type="scientific">Mesobacillus selenatarsenatis</name>
    <dbReference type="NCBI Taxonomy" id="388741"/>
    <lineage>
        <taxon>Bacteria</taxon>
        <taxon>Bacillati</taxon>
        <taxon>Bacillota</taxon>
        <taxon>Bacilli</taxon>
        <taxon>Bacillales</taxon>
        <taxon>Bacillaceae</taxon>
        <taxon>Mesobacillus</taxon>
    </lineage>
</organism>
<dbReference type="RefSeq" id="WP_167832620.1">
    <property type="nucleotide sequence ID" value="NZ_JAAVUM010000007.1"/>
</dbReference>
<dbReference type="AlphaFoldDB" id="A0A846TJN7"/>
<proteinExistence type="predicted"/>
<dbReference type="InterPro" id="IPR000182">
    <property type="entry name" value="GNAT_dom"/>
</dbReference>
<dbReference type="InterPro" id="IPR016181">
    <property type="entry name" value="Acyl_CoA_acyltransferase"/>
</dbReference>
<dbReference type="PROSITE" id="PS51186">
    <property type="entry name" value="GNAT"/>
    <property type="match status" value="1"/>
</dbReference>